<dbReference type="InterPro" id="IPR003817">
    <property type="entry name" value="PS_Dcarbxylase"/>
</dbReference>
<dbReference type="AlphaFoldDB" id="A0A1B2I3K9"/>
<evidence type="ECO:0000256" key="7">
    <source>
        <dbReference type="ARBA" id="ARBA00023209"/>
    </source>
</evidence>
<evidence type="ECO:0000313" key="12">
    <source>
        <dbReference type="Proteomes" id="UP000093044"/>
    </source>
</evidence>
<keyword evidence="10" id="KW-0670">Pyruvate</keyword>
<dbReference type="Pfam" id="PF02666">
    <property type="entry name" value="PS_Dcarbxylase"/>
    <property type="match status" value="1"/>
</dbReference>
<evidence type="ECO:0000256" key="9">
    <source>
        <dbReference type="ARBA" id="ARBA00023264"/>
    </source>
</evidence>
<keyword evidence="7" id="KW-0594">Phospholipid biosynthesis</keyword>
<protein>
    <submittedName>
        <fullName evidence="11">Phosphatidylserine decarboxylase</fullName>
    </submittedName>
</protein>
<evidence type="ECO:0000256" key="2">
    <source>
        <dbReference type="ARBA" id="ARBA00022516"/>
    </source>
</evidence>
<evidence type="ECO:0000256" key="4">
    <source>
        <dbReference type="ARBA" id="ARBA00023098"/>
    </source>
</evidence>
<keyword evidence="1" id="KW-1003">Cell membrane</keyword>
<dbReference type="KEGG" id="cpor:BED41_05310"/>
<evidence type="ECO:0000256" key="10">
    <source>
        <dbReference type="ARBA" id="ARBA00023317"/>
    </source>
</evidence>
<dbReference type="EMBL" id="CP016757">
    <property type="protein sequence ID" value="ANZ44560.1"/>
    <property type="molecule type" value="Genomic_DNA"/>
</dbReference>
<dbReference type="PANTHER" id="PTHR35809:SF1">
    <property type="entry name" value="ARCHAETIDYLSERINE DECARBOXYLASE PROENZYME-RELATED"/>
    <property type="match status" value="1"/>
</dbReference>
<sequence length="208" mass="23353">MKFARDGYPAIAALIFMMAGGWLISPWISACLFVPFCIVVWFFRDPERAPERTLEPGDFLSPADGKVVEIEEAEHEYVGRAVKIGIFMNAFNVHVNRFPVTGTVKYIKYVPGKKWFAFAPKASEINERLYVGAESEYGRFLLVQIAGILARRIVQRVRMDDIVPIGGRYGMIKLGSKVDIYLPPEIMPNVKIGDEVLAGHSIIGVCRK</sequence>
<evidence type="ECO:0000256" key="6">
    <source>
        <dbReference type="ARBA" id="ARBA00023145"/>
    </source>
</evidence>
<dbReference type="RefSeq" id="WP_066743817.1">
    <property type="nucleotide sequence ID" value="NZ_CALCLR010000091.1"/>
</dbReference>
<keyword evidence="2" id="KW-0444">Lipid biosynthesis</keyword>
<gene>
    <name evidence="11" type="ORF">BED41_05310</name>
</gene>
<proteinExistence type="predicted"/>
<dbReference type="PROSITE" id="PS51257">
    <property type="entry name" value="PROKAR_LIPOPROTEIN"/>
    <property type="match status" value="1"/>
</dbReference>
<dbReference type="PANTHER" id="PTHR35809">
    <property type="entry name" value="ARCHAETIDYLSERINE DECARBOXYLASE PROENZYME-RELATED"/>
    <property type="match status" value="1"/>
</dbReference>
<keyword evidence="9" id="KW-1208">Phospholipid metabolism</keyword>
<evidence type="ECO:0000313" key="11">
    <source>
        <dbReference type="EMBL" id="ANZ44560.1"/>
    </source>
</evidence>
<keyword evidence="3" id="KW-0210">Decarboxylase</keyword>
<dbReference type="GO" id="GO:0008654">
    <property type="term" value="P:phospholipid biosynthetic process"/>
    <property type="evidence" value="ECO:0007669"/>
    <property type="project" value="UniProtKB-KW"/>
</dbReference>
<reference evidence="11" key="1">
    <citation type="submission" date="2016-08" db="EMBL/GenBank/DDBJ databases">
        <title>Complete genome of Cloacibacillus porcorum.</title>
        <authorList>
            <person name="Looft T."/>
            <person name="Bayles D.O."/>
            <person name="Alt D.P."/>
        </authorList>
    </citation>
    <scope>NUCLEOTIDE SEQUENCE [LARGE SCALE GENOMIC DNA]</scope>
    <source>
        <strain evidence="11">CL-84</strain>
    </source>
</reference>
<keyword evidence="12" id="KW-1185">Reference proteome</keyword>
<dbReference type="OrthoDB" id="9790893at2"/>
<evidence type="ECO:0000256" key="5">
    <source>
        <dbReference type="ARBA" id="ARBA00023136"/>
    </source>
</evidence>
<keyword evidence="5" id="KW-0472">Membrane</keyword>
<evidence type="ECO:0000256" key="8">
    <source>
        <dbReference type="ARBA" id="ARBA00023239"/>
    </source>
</evidence>
<dbReference type="STRING" id="1197717.BED41_05310"/>
<name>A0A1B2I3K9_9BACT</name>
<organism evidence="11 12">
    <name type="scientific">Cloacibacillus porcorum</name>
    <dbReference type="NCBI Taxonomy" id="1197717"/>
    <lineage>
        <taxon>Bacteria</taxon>
        <taxon>Thermotogati</taxon>
        <taxon>Synergistota</taxon>
        <taxon>Synergistia</taxon>
        <taxon>Synergistales</taxon>
        <taxon>Synergistaceae</taxon>
        <taxon>Cloacibacillus</taxon>
    </lineage>
</organism>
<dbReference type="GeneID" id="83057273"/>
<evidence type="ECO:0000256" key="3">
    <source>
        <dbReference type="ARBA" id="ARBA00022793"/>
    </source>
</evidence>
<dbReference type="GO" id="GO:0004609">
    <property type="term" value="F:phosphatidylserine decarboxylase activity"/>
    <property type="evidence" value="ECO:0007669"/>
    <property type="project" value="InterPro"/>
</dbReference>
<dbReference type="InterPro" id="IPR033175">
    <property type="entry name" value="PSD-A"/>
</dbReference>
<keyword evidence="6" id="KW-0865">Zymogen</keyword>
<keyword evidence="8" id="KW-0456">Lyase</keyword>
<keyword evidence="4" id="KW-0443">Lipid metabolism</keyword>
<accession>A0A1B2I3K9</accession>
<dbReference type="Proteomes" id="UP000093044">
    <property type="component" value="Chromosome"/>
</dbReference>
<evidence type="ECO:0000256" key="1">
    <source>
        <dbReference type="ARBA" id="ARBA00022475"/>
    </source>
</evidence>